<feature type="transmembrane region" description="Helical" evidence="6">
    <location>
        <begin position="95"/>
        <end position="112"/>
    </location>
</feature>
<dbReference type="InterPro" id="IPR038330">
    <property type="entry name" value="TspO/MBR-related_sf"/>
</dbReference>
<evidence type="ECO:0000256" key="3">
    <source>
        <dbReference type="ARBA" id="ARBA00022692"/>
    </source>
</evidence>
<gene>
    <name evidence="7" type="ORF">GCM10017596_11100</name>
</gene>
<feature type="transmembrane region" description="Helical" evidence="6">
    <location>
        <begin position="215"/>
        <end position="234"/>
    </location>
</feature>
<dbReference type="EMBL" id="BSET01000001">
    <property type="protein sequence ID" value="GLK01395.1"/>
    <property type="molecule type" value="Genomic_DNA"/>
</dbReference>
<comment type="caution">
    <text evidence="7">The sequence shown here is derived from an EMBL/GenBank/DDBJ whole genome shotgun (WGS) entry which is preliminary data.</text>
</comment>
<dbReference type="InterPro" id="IPR004307">
    <property type="entry name" value="TspO_MBR"/>
</dbReference>
<protein>
    <submittedName>
        <fullName evidence="7">Tryptophan-rich sensory protein</fullName>
    </submittedName>
</protein>
<proteinExistence type="inferred from homology"/>
<keyword evidence="3 6" id="KW-0812">Transmembrane</keyword>
<feature type="transmembrane region" description="Helical" evidence="6">
    <location>
        <begin position="159"/>
        <end position="179"/>
    </location>
</feature>
<feature type="transmembrane region" description="Helical" evidence="6">
    <location>
        <begin position="118"/>
        <end position="138"/>
    </location>
</feature>
<keyword evidence="4 6" id="KW-1133">Transmembrane helix</keyword>
<evidence type="ECO:0000256" key="2">
    <source>
        <dbReference type="ARBA" id="ARBA00007524"/>
    </source>
</evidence>
<dbReference type="AlphaFoldDB" id="A0A9W6HST9"/>
<dbReference type="RefSeq" id="WP_204939042.1">
    <property type="nucleotide sequence ID" value="NZ_BAAAUM010000001.1"/>
</dbReference>
<dbReference type="Pfam" id="PF03073">
    <property type="entry name" value="TspO_MBR"/>
    <property type="match status" value="1"/>
</dbReference>
<evidence type="ECO:0000256" key="1">
    <source>
        <dbReference type="ARBA" id="ARBA00004141"/>
    </source>
</evidence>
<dbReference type="Gene3D" id="1.20.1260.100">
    <property type="entry name" value="TspO/MBR protein"/>
    <property type="match status" value="1"/>
</dbReference>
<reference evidence="7" key="2">
    <citation type="submission" date="2023-01" db="EMBL/GenBank/DDBJ databases">
        <authorList>
            <person name="Sun Q."/>
            <person name="Evtushenko L."/>
        </authorList>
    </citation>
    <scope>NUCLEOTIDE SEQUENCE</scope>
    <source>
        <strain evidence="7">VKM Ac-1958</strain>
    </source>
</reference>
<organism evidence="7 8">
    <name type="scientific">Microbacterium keratanolyticum</name>
    <dbReference type="NCBI Taxonomy" id="67574"/>
    <lineage>
        <taxon>Bacteria</taxon>
        <taxon>Bacillati</taxon>
        <taxon>Actinomycetota</taxon>
        <taxon>Actinomycetes</taxon>
        <taxon>Micrococcales</taxon>
        <taxon>Microbacteriaceae</taxon>
        <taxon>Microbacterium</taxon>
    </lineage>
</organism>
<accession>A0A9W6HST9</accession>
<reference evidence="7" key="1">
    <citation type="journal article" date="2014" name="Int. J. Syst. Evol. Microbiol.">
        <title>Complete genome sequence of Corynebacterium casei LMG S-19264T (=DSM 44701T), isolated from a smear-ripened cheese.</title>
        <authorList>
            <consortium name="US DOE Joint Genome Institute (JGI-PGF)"/>
            <person name="Walter F."/>
            <person name="Albersmeier A."/>
            <person name="Kalinowski J."/>
            <person name="Ruckert C."/>
        </authorList>
    </citation>
    <scope>NUCLEOTIDE SEQUENCE</scope>
    <source>
        <strain evidence="7">VKM Ac-1958</strain>
    </source>
</reference>
<evidence type="ECO:0000256" key="5">
    <source>
        <dbReference type="ARBA" id="ARBA00023136"/>
    </source>
</evidence>
<evidence type="ECO:0000313" key="7">
    <source>
        <dbReference type="EMBL" id="GLK01395.1"/>
    </source>
</evidence>
<comment type="similarity">
    <text evidence="2">Belongs to the TspO/BZRP family.</text>
</comment>
<feature type="transmembrane region" description="Helical" evidence="6">
    <location>
        <begin position="240"/>
        <end position="260"/>
    </location>
</feature>
<keyword evidence="8" id="KW-1185">Reference proteome</keyword>
<evidence type="ECO:0000256" key="6">
    <source>
        <dbReference type="SAM" id="Phobius"/>
    </source>
</evidence>
<comment type="subcellular location">
    <subcellularLocation>
        <location evidence="1">Membrane</location>
        <topology evidence="1">Multi-pass membrane protein</topology>
    </subcellularLocation>
</comment>
<sequence>MSTPSENTPTPADRVRQVTVLLGGLLALFGAFLGSGALGGTPVQDAAGGALAADATLLAPYGPAFSIWSVIYAGLLGYAIWQLLPSQAARLRHRLLGWWILASQVLNALWILSVQAGFLGASVVIIAVLLLVLIIVFVRMRQLDARGWVDMLTMDATMGLYLGWVTVATIANITAWLVAIGFDGFGWPPEVWGLIVIVVGATISVATALWSRGRLAPAIATAWGLAWIGVARVIDEPSSALVGATAFTAAALVLAAALIARLTDRSRRRPETVEALVGGAT</sequence>
<evidence type="ECO:0000256" key="4">
    <source>
        <dbReference type="ARBA" id="ARBA00022989"/>
    </source>
</evidence>
<evidence type="ECO:0000313" key="8">
    <source>
        <dbReference type="Proteomes" id="UP001142325"/>
    </source>
</evidence>
<keyword evidence="5 6" id="KW-0472">Membrane</keyword>
<dbReference type="GO" id="GO:0016020">
    <property type="term" value="C:membrane"/>
    <property type="evidence" value="ECO:0007669"/>
    <property type="project" value="UniProtKB-SubCell"/>
</dbReference>
<name>A0A9W6HST9_9MICO</name>
<feature type="transmembrane region" description="Helical" evidence="6">
    <location>
        <begin position="62"/>
        <end position="83"/>
    </location>
</feature>
<feature type="transmembrane region" description="Helical" evidence="6">
    <location>
        <begin position="191"/>
        <end position="210"/>
    </location>
</feature>
<dbReference type="Proteomes" id="UP001142325">
    <property type="component" value="Unassembled WGS sequence"/>
</dbReference>